<dbReference type="EMBL" id="JANHOG010000570">
    <property type="protein sequence ID" value="KAJ3553173.1"/>
    <property type="molecule type" value="Genomic_DNA"/>
</dbReference>
<sequence>MSAPMLETPSRIWRRIQEVEGQDMPSLPSLPVFEDSAEQASTVSESLDLSNDSSPLTSTPATFKSSNTMATIRPPPSTGSTARFAHSIASRSSKSSTGPSVSRASATNLYGTHSKKDDSFDVSVIPSLPGTLTRDQLGDIEIRSSDQDSVHKDNSVPDDYLPPVSVDAVHDGDLDLSDALRPVSRSNSPGPEFAGMTPMSKKYDYSISLKSEAQPSPIDRMRNVSIRRPLSRNTRTPSLTRTESPSPTSSLSSQPTPQSARSKQRQDQQSHAPSPAHIPLPRSATASPMPTSFPVPISARGVPLPRSRTDSPTAAPSVQDEHDETVHTVMTETEGGMDETPMSLPPRPPLSEHDDCTAGTDIHLDGHSESATHDDREPTFSSEEGLTSRGGQDTISLRYQSISPGLPSPSQSTMVTPTPAFQPRARARFNLSPLQTIPQSTTPPDPPGHNSQDNVLFEEQEENTWRADTHPKGHEGVIPATPATAHKRSFLLSVINSTARPRMKFPTPHPHRGGPSEAPATPADNGEESDTTVSGIPARTAFAGVTPRPRVAARPRLSHPLAQAWTVPALASDTDSGVETGAQSPGGYDGAVDRASFISTASSQDLTAHARANASFDPVIGLGDRGHGVGRFNANKLNNYLHGLNRKLQEENEVITARLREYEERFGALGDNASSPDKAAAVDTQVQSARRKNSGRRISAGPSGLGDVAEEAAEGWIEEKAAMEELIEQLHDDLERANQEKEDALKENTLASKALEEEKDDRAKAKERYNKKVQDIEERAQGVVDQLDGRLQDAERRALAAEKDRAQAVKEAEKRLAEVVIERDLLAERTEKAERALANGRDLGSEVNAANERVSKILGDLKNANIHIQGLEEERSRLDERVEELENVLHEERDHVSELERELQIKSIELSETSERINSLEGDLKVARTAIESYKVEIAEHEKDADAAVEHIQTLTAQLTAKQSELQDVTAALADERAKSGRAEAEAKRVSGLMRQVEEALDAAETKMRSDEEEIISLKTKVSSLERELDRSRSRSVSHASGDAEAQEQIEALESELEGAHKEIARLNVLISHSPARKAVEKAKDARIEMLEQEKMDLLDRMKSLRRDSFPFSTPGKMTSNSTLSPMHRHILSMTLRTPKTPGGPLRELSWLQSTMNDPTVSPLLVEIERLQQELEVANGVIDNKLDRLEDDGAGIVVLTGQLEDAKSKIVGLQHEIAQMTRNEERTKRRLGRLRCQKCLAKIDVRAVEQKLAADESSILSETSMVLEPPTPPTRTSEKLRADLEAVNSQLASMKKQWEQERRKLVGDNAVLQDATSRLNAEVRQAKNEIQRYVDSERASERAKAGIQGELDRAKRMVEELERALTTERSRLRALSTGQTDAVREKNEVALHLQRTESDMAEIRDELQRIKQENRALEAELRSNSTVDQKARLLEAKVAENSETIEQLRKERSLLVADHKSLQRQFTQVTEHVNKLRQEHATTQTSHEQRRHELDMKMLEIEDLRRALSEREEDLERAEADKKRIANEKIDMNHNVAALEADLRRVKREAEAFGRDLKALRAQKDKLENERKEEKTKVERAQKQSQTEIRLLKDEVREQKEKALTLQRRLSDHVCAADGQQLDILRSQHKEECKGLIIQIRYLKAKYTRESTLRSDLCNQKRYLLVLLARCERNEQKILAAIAQIGFPTAPEPSLMAVPRRKTLRSVAQCVVFLSRARRASEAWREQSTAKDAITLAYQEVRKRRQSAKDST</sequence>
<gene>
    <name evidence="1" type="ORF">NM688_g3757</name>
</gene>
<organism evidence="1 2">
    <name type="scientific">Phlebia brevispora</name>
    <dbReference type="NCBI Taxonomy" id="194682"/>
    <lineage>
        <taxon>Eukaryota</taxon>
        <taxon>Fungi</taxon>
        <taxon>Dikarya</taxon>
        <taxon>Basidiomycota</taxon>
        <taxon>Agaricomycotina</taxon>
        <taxon>Agaricomycetes</taxon>
        <taxon>Polyporales</taxon>
        <taxon>Meruliaceae</taxon>
        <taxon>Phlebia</taxon>
    </lineage>
</organism>
<reference evidence="1" key="1">
    <citation type="submission" date="2022-07" db="EMBL/GenBank/DDBJ databases">
        <title>Genome Sequence of Phlebia brevispora.</title>
        <authorList>
            <person name="Buettner E."/>
        </authorList>
    </citation>
    <scope>NUCLEOTIDE SEQUENCE</scope>
    <source>
        <strain evidence="1">MPL23</strain>
    </source>
</reference>
<dbReference type="Proteomes" id="UP001148662">
    <property type="component" value="Unassembled WGS sequence"/>
</dbReference>
<evidence type="ECO:0000313" key="2">
    <source>
        <dbReference type="Proteomes" id="UP001148662"/>
    </source>
</evidence>
<comment type="caution">
    <text evidence="1">The sequence shown here is derived from an EMBL/GenBank/DDBJ whole genome shotgun (WGS) entry which is preliminary data.</text>
</comment>
<protein>
    <submittedName>
        <fullName evidence="1">Uncharacterized protein</fullName>
    </submittedName>
</protein>
<accession>A0ACC1T4U6</accession>
<keyword evidence="2" id="KW-1185">Reference proteome</keyword>
<proteinExistence type="predicted"/>
<evidence type="ECO:0000313" key="1">
    <source>
        <dbReference type="EMBL" id="KAJ3553173.1"/>
    </source>
</evidence>
<name>A0ACC1T4U6_9APHY</name>